<dbReference type="EMBL" id="LBWE01000005">
    <property type="protein sequence ID" value="KKR01822.1"/>
    <property type="molecule type" value="Genomic_DNA"/>
</dbReference>
<sequence>MEKKIGHPRVSPRFEWLFVLFTFMQTAGVFVDGWAHGHINQLDTFFTPWHALFYGGFIFSSGLLFIELLKNHRNGYPWRRALPREYFFALGGVVIFGLGGMGDLIWHTLFGIEAGVDALLSPTHMALAFGGAVMASAPLHAIWYRDTNVHRILKLPVIISFALFFMVFTFMMQFFHPFYLPLWMSNLPDVNILSELQQTFHRELGIANSIIYTGMFMGLLLSTIRSWKFPFGSFSIILGLNALAIVLMVGDFYQFITTGFVAGFLVDIIYYKLFHNILKPHVIRVFGFLVPAAIFSSYVVTVLITNGTWWSIHLVAGYIVIAGIAGVMMTYLVVPPGDQRIQ</sequence>
<keyword evidence="1" id="KW-0472">Membrane</keyword>
<evidence type="ECO:0000256" key="1">
    <source>
        <dbReference type="SAM" id="Phobius"/>
    </source>
</evidence>
<protein>
    <submittedName>
        <fullName evidence="2">Uncharacterized protein</fullName>
    </submittedName>
</protein>
<evidence type="ECO:0000313" key="2">
    <source>
        <dbReference type="EMBL" id="KKR01822.1"/>
    </source>
</evidence>
<organism evidence="2 3">
    <name type="scientific">Candidatus Nomurabacteria bacterium GW2011_GWD2_39_12</name>
    <dbReference type="NCBI Taxonomy" id="1618759"/>
    <lineage>
        <taxon>Bacteria</taxon>
        <taxon>Candidatus Nomuraibacteriota</taxon>
    </lineage>
</organism>
<feature type="transmembrane region" description="Helical" evidence="1">
    <location>
        <begin position="155"/>
        <end position="175"/>
    </location>
</feature>
<evidence type="ECO:0000313" key="3">
    <source>
        <dbReference type="Proteomes" id="UP000033998"/>
    </source>
</evidence>
<dbReference type="Proteomes" id="UP000033998">
    <property type="component" value="Unassembled WGS sequence"/>
</dbReference>
<dbReference type="AlphaFoldDB" id="A0A837HP58"/>
<accession>A0A837HP58</accession>
<feature type="transmembrane region" description="Helical" evidence="1">
    <location>
        <begin position="310"/>
        <end position="334"/>
    </location>
</feature>
<feature type="transmembrane region" description="Helical" evidence="1">
    <location>
        <begin position="47"/>
        <end position="66"/>
    </location>
</feature>
<feature type="transmembrane region" description="Helical" evidence="1">
    <location>
        <begin position="204"/>
        <end position="224"/>
    </location>
</feature>
<feature type="transmembrane region" description="Helical" evidence="1">
    <location>
        <begin position="86"/>
        <end position="106"/>
    </location>
</feature>
<feature type="transmembrane region" description="Helical" evidence="1">
    <location>
        <begin position="231"/>
        <end position="249"/>
    </location>
</feature>
<feature type="transmembrane region" description="Helical" evidence="1">
    <location>
        <begin position="255"/>
        <end position="273"/>
    </location>
</feature>
<keyword evidence="1" id="KW-0812">Transmembrane</keyword>
<keyword evidence="1" id="KW-1133">Transmembrane helix</keyword>
<comment type="caution">
    <text evidence="2">The sequence shown here is derived from an EMBL/GenBank/DDBJ whole genome shotgun (WGS) entry which is preliminary data.</text>
</comment>
<feature type="transmembrane region" description="Helical" evidence="1">
    <location>
        <begin position="16"/>
        <end position="35"/>
    </location>
</feature>
<feature type="transmembrane region" description="Helical" evidence="1">
    <location>
        <begin position="285"/>
        <end position="304"/>
    </location>
</feature>
<proteinExistence type="predicted"/>
<name>A0A837HP58_9BACT</name>
<gene>
    <name evidence="2" type="ORF">UT27_C0005G0022</name>
</gene>
<feature type="transmembrane region" description="Helical" evidence="1">
    <location>
        <begin position="126"/>
        <end position="143"/>
    </location>
</feature>
<reference evidence="2 3" key="1">
    <citation type="journal article" date="2015" name="Nature">
        <title>rRNA introns, odd ribosomes, and small enigmatic genomes across a large radiation of phyla.</title>
        <authorList>
            <person name="Brown C.T."/>
            <person name="Hug L.A."/>
            <person name="Thomas B.C."/>
            <person name="Sharon I."/>
            <person name="Castelle C.J."/>
            <person name="Singh A."/>
            <person name="Wilkins M.J."/>
            <person name="Williams K.H."/>
            <person name="Banfield J.F."/>
        </authorList>
    </citation>
    <scope>NUCLEOTIDE SEQUENCE [LARGE SCALE GENOMIC DNA]</scope>
</reference>